<gene>
    <name evidence="12" type="ORF">FVE85_5734</name>
</gene>
<dbReference type="PANTHER" id="PTHR30544:SF5">
    <property type="entry name" value="RADICAL SAM CORE DOMAIN-CONTAINING PROTEIN"/>
    <property type="match status" value="1"/>
</dbReference>
<dbReference type="InterPro" id="IPR058240">
    <property type="entry name" value="rSAM_sf"/>
</dbReference>
<evidence type="ECO:0000256" key="3">
    <source>
        <dbReference type="ARBA" id="ARBA00022485"/>
    </source>
</evidence>
<dbReference type="GO" id="GO:0051539">
    <property type="term" value="F:4 iron, 4 sulfur cluster binding"/>
    <property type="evidence" value="ECO:0007669"/>
    <property type="project" value="UniProtKB-KW"/>
</dbReference>
<dbReference type="GO" id="GO:0070475">
    <property type="term" value="P:rRNA base methylation"/>
    <property type="evidence" value="ECO:0007669"/>
    <property type="project" value="TreeGrafter"/>
</dbReference>
<evidence type="ECO:0000256" key="2">
    <source>
        <dbReference type="ARBA" id="ARBA00004496"/>
    </source>
</evidence>
<dbReference type="GO" id="GO:0005737">
    <property type="term" value="C:cytoplasm"/>
    <property type="evidence" value="ECO:0007669"/>
    <property type="project" value="UniProtKB-SubCell"/>
</dbReference>
<dbReference type="GO" id="GO:0008173">
    <property type="term" value="F:RNA methyltransferase activity"/>
    <property type="evidence" value="ECO:0007669"/>
    <property type="project" value="InterPro"/>
</dbReference>
<dbReference type="OMA" id="MGEPAHN"/>
<evidence type="ECO:0000256" key="8">
    <source>
        <dbReference type="ARBA" id="ARBA00022723"/>
    </source>
</evidence>
<keyword evidence="13" id="KW-1185">Reference proteome</keyword>
<dbReference type="InterPro" id="IPR007197">
    <property type="entry name" value="rSAM"/>
</dbReference>
<accession>A0A5J4Z2H7</accession>
<dbReference type="GO" id="GO:0046872">
    <property type="term" value="F:metal ion binding"/>
    <property type="evidence" value="ECO:0007669"/>
    <property type="project" value="UniProtKB-KW"/>
</dbReference>
<dbReference type="InterPro" id="IPR040072">
    <property type="entry name" value="Methyltransferase_A"/>
</dbReference>
<dbReference type="OrthoDB" id="538249at2759"/>
<dbReference type="AlphaFoldDB" id="A0A5J4Z2H7"/>
<evidence type="ECO:0000256" key="5">
    <source>
        <dbReference type="ARBA" id="ARBA00022603"/>
    </source>
</evidence>
<dbReference type="InterPro" id="IPR013785">
    <property type="entry name" value="Aldolase_TIM"/>
</dbReference>
<comment type="subcellular location">
    <subcellularLocation>
        <location evidence="2">Cytoplasm</location>
    </subcellularLocation>
</comment>
<dbReference type="SUPFAM" id="SSF102114">
    <property type="entry name" value="Radical SAM enzymes"/>
    <property type="match status" value="1"/>
</dbReference>
<reference evidence="13" key="1">
    <citation type="journal article" date="2019" name="Nat. Commun.">
        <title>Expansion of phycobilisome linker gene families in mesophilic red algae.</title>
        <authorList>
            <person name="Lee J."/>
            <person name="Kim D."/>
            <person name="Bhattacharya D."/>
            <person name="Yoon H.S."/>
        </authorList>
    </citation>
    <scope>NUCLEOTIDE SEQUENCE [LARGE SCALE GENOMIC DNA]</scope>
    <source>
        <strain evidence="13">CCMP 1328</strain>
    </source>
</reference>
<evidence type="ECO:0000259" key="11">
    <source>
        <dbReference type="PROSITE" id="PS51918"/>
    </source>
</evidence>
<evidence type="ECO:0000256" key="9">
    <source>
        <dbReference type="ARBA" id="ARBA00023004"/>
    </source>
</evidence>
<evidence type="ECO:0000256" key="7">
    <source>
        <dbReference type="ARBA" id="ARBA00022691"/>
    </source>
</evidence>
<evidence type="ECO:0000256" key="10">
    <source>
        <dbReference type="ARBA" id="ARBA00023014"/>
    </source>
</evidence>
<dbReference type="SFLD" id="SFLDS00029">
    <property type="entry name" value="Radical_SAM"/>
    <property type="match status" value="1"/>
</dbReference>
<dbReference type="EMBL" id="VRMN01000001">
    <property type="protein sequence ID" value="KAA8498149.1"/>
    <property type="molecule type" value="Genomic_DNA"/>
</dbReference>
<keyword evidence="8" id="KW-0479">Metal-binding</keyword>
<dbReference type="Gene3D" id="3.20.20.70">
    <property type="entry name" value="Aldolase class I"/>
    <property type="match status" value="1"/>
</dbReference>
<dbReference type="GO" id="GO:0030488">
    <property type="term" value="P:tRNA methylation"/>
    <property type="evidence" value="ECO:0007669"/>
    <property type="project" value="TreeGrafter"/>
</dbReference>
<keyword evidence="5 12" id="KW-0489">Methyltransferase</keyword>
<evidence type="ECO:0000256" key="6">
    <source>
        <dbReference type="ARBA" id="ARBA00022679"/>
    </source>
</evidence>
<evidence type="ECO:0000313" key="13">
    <source>
        <dbReference type="Proteomes" id="UP000324585"/>
    </source>
</evidence>
<evidence type="ECO:0000256" key="4">
    <source>
        <dbReference type="ARBA" id="ARBA00022490"/>
    </source>
</evidence>
<protein>
    <submittedName>
        <fullName evidence="12">Dual-specificity RNA methyltransferase RlmN</fullName>
    </submittedName>
</protein>
<dbReference type="SFLD" id="SFLDF00275">
    <property type="entry name" value="adenosine_C2_methyltransferase"/>
    <property type="match status" value="1"/>
</dbReference>
<keyword evidence="10" id="KW-0411">Iron-sulfur</keyword>
<organism evidence="12 13">
    <name type="scientific">Porphyridium purpureum</name>
    <name type="common">Red alga</name>
    <name type="synonym">Porphyridium cruentum</name>
    <dbReference type="NCBI Taxonomy" id="35688"/>
    <lineage>
        <taxon>Eukaryota</taxon>
        <taxon>Rhodophyta</taxon>
        <taxon>Bangiophyceae</taxon>
        <taxon>Porphyridiales</taxon>
        <taxon>Porphyridiaceae</taxon>
        <taxon>Porphyridium</taxon>
    </lineage>
</organism>
<comment type="caution">
    <text evidence="12">The sequence shown here is derived from an EMBL/GenBank/DDBJ whole genome shotgun (WGS) entry which is preliminary data.</text>
</comment>
<name>A0A5J4Z2H7_PORPP</name>
<keyword evidence="3" id="KW-0004">4Fe-4S</keyword>
<keyword evidence="9" id="KW-0408">Iron</keyword>
<dbReference type="Proteomes" id="UP000324585">
    <property type="component" value="Unassembled WGS sequence"/>
</dbReference>
<keyword evidence="6 12" id="KW-0808">Transferase</keyword>
<evidence type="ECO:0000313" key="12">
    <source>
        <dbReference type="EMBL" id="KAA8498149.1"/>
    </source>
</evidence>
<comment type="cofactor">
    <cofactor evidence="1">
        <name>[4Fe-4S] cluster</name>
        <dbReference type="ChEBI" id="CHEBI:49883"/>
    </cofactor>
</comment>
<dbReference type="PIRSF" id="PIRSF006004">
    <property type="entry name" value="CHP00048"/>
    <property type="match status" value="1"/>
</dbReference>
<keyword evidence="7" id="KW-0949">S-adenosyl-L-methionine</keyword>
<dbReference type="PANTHER" id="PTHR30544">
    <property type="entry name" value="23S RRNA METHYLTRANSFERASE"/>
    <property type="match status" value="1"/>
</dbReference>
<dbReference type="InterPro" id="IPR004383">
    <property type="entry name" value="rRNA_lsu_MTrfase_RlmN/Cfr"/>
</dbReference>
<dbReference type="PROSITE" id="PS51918">
    <property type="entry name" value="RADICAL_SAM"/>
    <property type="match status" value="1"/>
</dbReference>
<evidence type="ECO:0000256" key="1">
    <source>
        <dbReference type="ARBA" id="ARBA00001966"/>
    </source>
</evidence>
<proteinExistence type="predicted"/>
<feature type="domain" description="Radical SAM core" evidence="11">
    <location>
        <begin position="149"/>
        <end position="399"/>
    </location>
</feature>
<keyword evidence="4" id="KW-0963">Cytoplasm</keyword>
<dbReference type="SFLD" id="SFLDG01062">
    <property type="entry name" value="methyltransferase_(Class_A)"/>
    <property type="match status" value="1"/>
</dbReference>
<sequence length="425" mass="45901">MFVPPLHPPKVASITPRVGWLTTASAAAAWSPSAGSGASATNLGLYVPFEELAQQLGGTGRAKSVWQSIRSGRSISPRDDPAVSEHARRYLKQHGIDLPAVIVHTSSAHDGTTKLLVELREDGRRVESVIIPHFERRRTQAEVVLDPAREARSTLCVSSQVGCRQACAFCATGTRGLLRNLAASEIVAQVHLAQQLIRESSTAKQGTAANRAPALPPLSRLVFMGEGDAGANLRNVRHALRVLTDTQGFGMSRTSITVSTVGLNPSSVLRMADLPALLAWSLHTADDALRKTLVPTATHSVAELRDAFGSAMVARSGAHQRVLRVGITMLHLINDHEHHAHGIADLLLPLQLSGDVRVRVCVDLIPYNIVTLPGFPQFDAFRPSSKERIWAFQRILRARGLTAFVRMPRGDEAHAACGQLVNEGR</sequence>